<gene>
    <name evidence="1" type="ORF">BpHYR1_006874</name>
</gene>
<organism evidence="1 2">
    <name type="scientific">Brachionus plicatilis</name>
    <name type="common">Marine rotifer</name>
    <name type="synonym">Brachionus muelleri</name>
    <dbReference type="NCBI Taxonomy" id="10195"/>
    <lineage>
        <taxon>Eukaryota</taxon>
        <taxon>Metazoa</taxon>
        <taxon>Spiralia</taxon>
        <taxon>Gnathifera</taxon>
        <taxon>Rotifera</taxon>
        <taxon>Eurotatoria</taxon>
        <taxon>Monogononta</taxon>
        <taxon>Pseudotrocha</taxon>
        <taxon>Ploima</taxon>
        <taxon>Brachionidae</taxon>
        <taxon>Brachionus</taxon>
    </lineage>
</organism>
<dbReference type="Proteomes" id="UP000276133">
    <property type="component" value="Unassembled WGS sequence"/>
</dbReference>
<evidence type="ECO:0000313" key="1">
    <source>
        <dbReference type="EMBL" id="RNA41838.1"/>
    </source>
</evidence>
<accession>A0A3M7T1X8</accession>
<comment type="caution">
    <text evidence="1">The sequence shown here is derived from an EMBL/GenBank/DDBJ whole genome shotgun (WGS) entry which is preliminary data.</text>
</comment>
<evidence type="ECO:0000313" key="2">
    <source>
        <dbReference type="Proteomes" id="UP000276133"/>
    </source>
</evidence>
<keyword evidence="2" id="KW-1185">Reference proteome</keyword>
<sequence length="70" mass="8197">MNKILTKCESMYFLNMCHYFDDECISKTEHFVLKQRNTDLKNNLKKSASCIVLKFGYINQQASALISLRD</sequence>
<dbReference type="EMBL" id="REGN01000445">
    <property type="protein sequence ID" value="RNA41838.1"/>
    <property type="molecule type" value="Genomic_DNA"/>
</dbReference>
<protein>
    <submittedName>
        <fullName evidence="1">Uncharacterized protein</fullName>
    </submittedName>
</protein>
<dbReference type="AlphaFoldDB" id="A0A3M7T1X8"/>
<name>A0A3M7T1X8_BRAPC</name>
<proteinExistence type="predicted"/>
<reference evidence="1 2" key="1">
    <citation type="journal article" date="2018" name="Sci. Rep.">
        <title>Genomic signatures of local adaptation to the degree of environmental predictability in rotifers.</title>
        <authorList>
            <person name="Franch-Gras L."/>
            <person name="Hahn C."/>
            <person name="Garcia-Roger E.M."/>
            <person name="Carmona M.J."/>
            <person name="Serra M."/>
            <person name="Gomez A."/>
        </authorList>
    </citation>
    <scope>NUCLEOTIDE SEQUENCE [LARGE SCALE GENOMIC DNA]</scope>
    <source>
        <strain evidence="1">HYR1</strain>
    </source>
</reference>